<dbReference type="InterPro" id="IPR032508">
    <property type="entry name" value="FecR_C"/>
</dbReference>
<sequence>MNTHSQPNTLIIEQASYWAVLIDEGELSQRQHHELAQWLVESPTHVQEFLHACTLLDVLDDIDPNKNISVEGLLKKISTPDVEPISITSKPAPYAYEKPARIETKKRPTRMFWALAASLVLSVLALYQFTPAVLPLKQQTISHSVNYVTTLGEQRSITLSDGSIIYLNTLTNVDIDYTPQFRNIVLHNGEAIFKVAHNPDKPFRVWVNGTMFQALGTEFNVRSNKGNVELTVINGVVALTKNARKHQDASVSEESVRLDSNAEIEVPLGRPLIVSVGQQATVKEDGKITTLVNADVDKKTSWKAREMIFKNDSLEDVIYEFNRYNALQISIASEQLSKMSITGVFETNDPQSLLRFLESSGKAKIQRHGANSVTILAL</sequence>
<evidence type="ECO:0000313" key="6">
    <source>
        <dbReference type="Proteomes" id="UP000470213"/>
    </source>
</evidence>
<dbReference type="Pfam" id="PF16220">
    <property type="entry name" value="DUF4880"/>
    <property type="match status" value="1"/>
</dbReference>
<comment type="caution">
    <text evidence="5">The sequence shown here is derived from an EMBL/GenBank/DDBJ whole genome shotgun (WGS) entry which is preliminary data.</text>
</comment>
<dbReference type="RefSeq" id="WP_163087812.1">
    <property type="nucleotide sequence ID" value="NZ_JAAAWN010000028.1"/>
</dbReference>
<dbReference type="Pfam" id="PF16344">
    <property type="entry name" value="FecR_C"/>
    <property type="match status" value="1"/>
</dbReference>
<organism evidence="5 6">
    <name type="scientific">Alteromonas profundi</name>
    <dbReference type="NCBI Taxonomy" id="2696062"/>
    <lineage>
        <taxon>Bacteria</taxon>
        <taxon>Pseudomonadati</taxon>
        <taxon>Pseudomonadota</taxon>
        <taxon>Gammaproteobacteria</taxon>
        <taxon>Alteromonadales</taxon>
        <taxon>Alteromonadaceae</taxon>
        <taxon>Alteromonas/Salinimonas group</taxon>
        <taxon>Alteromonas</taxon>
    </lineage>
</organism>
<dbReference type="InterPro" id="IPR032623">
    <property type="entry name" value="FecR_N"/>
</dbReference>
<dbReference type="PANTHER" id="PTHR30273">
    <property type="entry name" value="PERIPLASMIC SIGNAL SENSOR AND SIGMA FACTOR ACTIVATOR FECR-RELATED"/>
    <property type="match status" value="1"/>
</dbReference>
<keyword evidence="1" id="KW-1133">Transmembrane helix</keyword>
<evidence type="ECO:0000259" key="2">
    <source>
        <dbReference type="Pfam" id="PF04773"/>
    </source>
</evidence>
<proteinExistence type="predicted"/>
<name>A0A7X5RMA8_9ALTE</name>
<keyword evidence="1" id="KW-0812">Transmembrane</keyword>
<keyword evidence="6" id="KW-1185">Reference proteome</keyword>
<gene>
    <name evidence="5" type="ORF">GTH32_16500</name>
</gene>
<feature type="domain" description="FecR N-terminal" evidence="3">
    <location>
        <begin position="13"/>
        <end position="55"/>
    </location>
</feature>
<dbReference type="Pfam" id="PF04773">
    <property type="entry name" value="FecR"/>
    <property type="match status" value="1"/>
</dbReference>
<dbReference type="Gene3D" id="2.60.120.1440">
    <property type="match status" value="1"/>
</dbReference>
<feature type="domain" description="Protein FecR C-terminal" evidence="4">
    <location>
        <begin position="307"/>
        <end position="373"/>
    </location>
</feature>
<evidence type="ECO:0000256" key="1">
    <source>
        <dbReference type="SAM" id="Phobius"/>
    </source>
</evidence>
<feature type="transmembrane region" description="Helical" evidence="1">
    <location>
        <begin position="111"/>
        <end position="129"/>
    </location>
</feature>
<evidence type="ECO:0000259" key="4">
    <source>
        <dbReference type="Pfam" id="PF16344"/>
    </source>
</evidence>
<evidence type="ECO:0000313" key="5">
    <source>
        <dbReference type="EMBL" id="NDV92777.1"/>
    </source>
</evidence>
<dbReference type="Proteomes" id="UP000470213">
    <property type="component" value="Unassembled WGS sequence"/>
</dbReference>
<dbReference type="InterPro" id="IPR012373">
    <property type="entry name" value="Ferrdict_sens_TM"/>
</dbReference>
<dbReference type="PANTHER" id="PTHR30273:SF2">
    <property type="entry name" value="PROTEIN FECR"/>
    <property type="match status" value="1"/>
</dbReference>
<dbReference type="InterPro" id="IPR006860">
    <property type="entry name" value="FecR"/>
</dbReference>
<accession>A0A7X5RMA8</accession>
<dbReference type="PIRSF" id="PIRSF018266">
    <property type="entry name" value="FecR"/>
    <property type="match status" value="1"/>
</dbReference>
<feature type="domain" description="FecR protein" evidence="2">
    <location>
        <begin position="147"/>
        <end position="237"/>
    </location>
</feature>
<dbReference type="Gene3D" id="3.55.50.30">
    <property type="match status" value="1"/>
</dbReference>
<dbReference type="AlphaFoldDB" id="A0A7X5RMA8"/>
<evidence type="ECO:0000259" key="3">
    <source>
        <dbReference type="Pfam" id="PF16220"/>
    </source>
</evidence>
<dbReference type="GO" id="GO:0016989">
    <property type="term" value="F:sigma factor antagonist activity"/>
    <property type="evidence" value="ECO:0007669"/>
    <property type="project" value="TreeGrafter"/>
</dbReference>
<protein>
    <submittedName>
        <fullName evidence="5">DUF4880 domain-containing protein</fullName>
    </submittedName>
</protein>
<reference evidence="5 6" key="1">
    <citation type="submission" date="2020-01" db="EMBL/GenBank/DDBJ databases">
        <authorList>
            <person name="Chen J."/>
            <person name="Zhu S."/>
            <person name="Yang J."/>
        </authorList>
    </citation>
    <scope>NUCLEOTIDE SEQUENCE [LARGE SCALE GENOMIC DNA]</scope>
    <source>
        <strain evidence="5 6">345S023</strain>
    </source>
</reference>
<dbReference type="EMBL" id="JAAAWN010000028">
    <property type="protein sequence ID" value="NDV92777.1"/>
    <property type="molecule type" value="Genomic_DNA"/>
</dbReference>
<keyword evidence="1" id="KW-0472">Membrane</keyword>